<dbReference type="RefSeq" id="XP_013793540.2">
    <property type="nucleotide sequence ID" value="XM_013938086.2"/>
</dbReference>
<feature type="region of interest" description="Disordered" evidence="1">
    <location>
        <begin position="210"/>
        <end position="233"/>
    </location>
</feature>
<evidence type="ECO:0000313" key="3">
    <source>
        <dbReference type="RefSeq" id="XP_013793540.2"/>
    </source>
</evidence>
<evidence type="ECO:0000256" key="1">
    <source>
        <dbReference type="SAM" id="MobiDB-lite"/>
    </source>
</evidence>
<gene>
    <name evidence="3" type="primary">LOC106477533</name>
</gene>
<evidence type="ECO:0000313" key="2">
    <source>
        <dbReference type="Proteomes" id="UP000694941"/>
    </source>
</evidence>
<protein>
    <submittedName>
        <fullName evidence="3">Uncharacterized protein PB18E9.04c-like</fullName>
    </submittedName>
</protein>
<name>A0ABM1C3K2_LIMPO</name>
<reference evidence="3" key="1">
    <citation type="submission" date="2025-08" db="UniProtKB">
        <authorList>
            <consortium name="RefSeq"/>
        </authorList>
    </citation>
    <scope>IDENTIFICATION</scope>
    <source>
        <tissue evidence="3">Muscle</tissue>
    </source>
</reference>
<dbReference type="Proteomes" id="UP000694941">
    <property type="component" value="Unplaced"/>
</dbReference>
<sequence>MYSRKRLTNTDAFLHHCSGILGYELIRQQQQQQQQQLRTFASTFGQRPNFLHPLQEWENLRRKRTEQWAFEIPRLLPAPPAPPPQDASISLHLQPPVSQLNHRSSPYPTYLSSISTLPTSGLGTAGFSWPGGSLGNGFPSTHGNSIAAWTENAPETSLISNLPGSSQTVDRTPTFCSHNMKNTEVSAPSNHFTLLPERDSNTNLTLSFRLSTSPGRKDPSSFVVPEPSTHTQSFSVQNTRFPNEQESVTKYPGVSISMTELPLPSPNNTMTQFCVNSNSPYPLVNHNWGSSFPPNYYNSNSAAVGGRYPSSPVVSSSLICSQLHSNVSQPQTSTPSPFQLLGNDLRSVVDPLTVSQQQQERFNLFPSNFENTVSLQTPQNFVPRLVQGFDITNSQFSGPSFSPPSYYVRQIATPIPSQCSQLGTTDSQVWRPY</sequence>
<organism evidence="2 3">
    <name type="scientific">Limulus polyphemus</name>
    <name type="common">Atlantic horseshoe crab</name>
    <dbReference type="NCBI Taxonomy" id="6850"/>
    <lineage>
        <taxon>Eukaryota</taxon>
        <taxon>Metazoa</taxon>
        <taxon>Ecdysozoa</taxon>
        <taxon>Arthropoda</taxon>
        <taxon>Chelicerata</taxon>
        <taxon>Merostomata</taxon>
        <taxon>Xiphosura</taxon>
        <taxon>Limulidae</taxon>
        <taxon>Limulus</taxon>
    </lineage>
</organism>
<proteinExistence type="predicted"/>
<keyword evidence="2" id="KW-1185">Reference proteome</keyword>
<dbReference type="GeneID" id="106477533"/>
<accession>A0ABM1C3K2</accession>